<keyword evidence="5" id="KW-1185">Reference proteome</keyword>
<dbReference type="EMBL" id="FPCK01000002">
    <property type="protein sequence ID" value="SFV35521.1"/>
    <property type="molecule type" value="Genomic_DNA"/>
</dbReference>
<accession>A0A1I7NLG6</accession>
<dbReference type="Proteomes" id="UP000199074">
    <property type="component" value="Unassembled WGS sequence"/>
</dbReference>
<protein>
    <submittedName>
        <fullName evidence="4">CDP-paratose 2-epimerase</fullName>
    </submittedName>
</protein>
<evidence type="ECO:0000256" key="1">
    <source>
        <dbReference type="ARBA" id="ARBA00005125"/>
    </source>
</evidence>
<name>A0A1I7NLG6_9HYPH</name>
<dbReference type="Pfam" id="PF01370">
    <property type="entry name" value="Epimerase"/>
    <property type="match status" value="1"/>
</dbReference>
<gene>
    <name evidence="4" type="ORF">SAMN05216456_2168</name>
</gene>
<evidence type="ECO:0000313" key="4">
    <source>
        <dbReference type="EMBL" id="SFV35521.1"/>
    </source>
</evidence>
<dbReference type="InterPro" id="IPR001509">
    <property type="entry name" value="Epimerase_deHydtase"/>
</dbReference>
<dbReference type="InterPro" id="IPR036291">
    <property type="entry name" value="NAD(P)-bd_dom_sf"/>
</dbReference>
<dbReference type="Gene3D" id="3.40.50.720">
    <property type="entry name" value="NAD(P)-binding Rossmann-like Domain"/>
    <property type="match status" value="1"/>
</dbReference>
<organism evidence="4 5">
    <name type="scientific">Devosia crocina</name>
    <dbReference type="NCBI Taxonomy" id="429728"/>
    <lineage>
        <taxon>Bacteria</taxon>
        <taxon>Pseudomonadati</taxon>
        <taxon>Pseudomonadota</taxon>
        <taxon>Alphaproteobacteria</taxon>
        <taxon>Hyphomicrobiales</taxon>
        <taxon>Devosiaceae</taxon>
        <taxon>Devosia</taxon>
    </lineage>
</organism>
<evidence type="ECO:0000259" key="3">
    <source>
        <dbReference type="Pfam" id="PF01370"/>
    </source>
</evidence>
<evidence type="ECO:0000313" key="5">
    <source>
        <dbReference type="Proteomes" id="UP000199074"/>
    </source>
</evidence>
<dbReference type="RefSeq" id="WP_244542849.1">
    <property type="nucleotide sequence ID" value="NZ_FPCK01000002.1"/>
</dbReference>
<feature type="domain" description="NAD-dependent epimerase/dehydratase" evidence="3">
    <location>
        <begin position="5"/>
        <end position="266"/>
    </location>
</feature>
<dbReference type="SUPFAM" id="SSF51735">
    <property type="entry name" value="NAD(P)-binding Rossmann-fold domains"/>
    <property type="match status" value="1"/>
</dbReference>
<comment type="pathway">
    <text evidence="1">Bacterial outer membrane biogenesis; LPS O-antigen biosynthesis.</text>
</comment>
<dbReference type="AlphaFoldDB" id="A0A1I7NLG6"/>
<sequence length="351" mass="38672">MSGTIVITGGAGFIGSNLADALLSDGEKVIVIDNLSRAGVTQNIDWLRDRYSGQLEVAVADIRDPAAIEPVIARADAVFHLAAQTAVTTSLTEPLEDFDVNARGTINVLEAVRKAGRRTPVIFSSTNKVYGGLDDLRLFERNGQHTPADELIRDRGINEDRRLDFCTPYGCSKGVADQYVLDYHRSYGIPSAVLRMSCIYGPRQFGTEDQGWLAHFLIRAIRGEGITIYGDGKQVRDVLHVSDAIAAYKAALANIGKVRGRAFNLGGGPRNAVSLNQVLAEIETLLGRKVELRHEAWREGDQLYFVAETSRLKAELGWRARVNWRDGLQDLAEWLMNRERPGQAALQKVQA</sequence>
<evidence type="ECO:0000256" key="2">
    <source>
        <dbReference type="ARBA" id="ARBA00007637"/>
    </source>
</evidence>
<dbReference type="STRING" id="429728.SAMN05216456_2168"/>
<proteinExistence type="inferred from homology"/>
<reference evidence="4 5" key="1">
    <citation type="submission" date="2016-10" db="EMBL/GenBank/DDBJ databases">
        <authorList>
            <person name="de Groot N.N."/>
        </authorList>
    </citation>
    <scope>NUCLEOTIDE SEQUENCE [LARGE SCALE GENOMIC DNA]</scope>
    <source>
        <strain evidence="4 5">IPL20</strain>
    </source>
</reference>
<dbReference type="PANTHER" id="PTHR43000">
    <property type="entry name" value="DTDP-D-GLUCOSE 4,6-DEHYDRATASE-RELATED"/>
    <property type="match status" value="1"/>
</dbReference>
<comment type="similarity">
    <text evidence="2">Belongs to the NAD(P)-dependent epimerase/dehydratase family.</text>
</comment>